<reference evidence="2 3" key="1">
    <citation type="submission" date="2014-09" db="EMBL/GenBank/DDBJ databases">
        <title>Draft genome sequence of Streptomyces natalensis ATCC 27448, producer of the antifungal pimaricin.</title>
        <authorList>
            <person name="Mendes M.V."/>
            <person name="Beites T."/>
            <person name="Pires S."/>
            <person name="Santos C.L."/>
            <person name="Moradas-Ferreira P."/>
        </authorList>
    </citation>
    <scope>NUCLEOTIDE SEQUENCE [LARGE SCALE GENOMIC DNA]</scope>
    <source>
        <strain evidence="2 3">ATCC 27448</strain>
    </source>
</reference>
<feature type="transmembrane region" description="Helical" evidence="1">
    <location>
        <begin position="303"/>
        <end position="324"/>
    </location>
</feature>
<keyword evidence="1" id="KW-1133">Transmembrane helix</keyword>
<feature type="transmembrane region" description="Helical" evidence="1">
    <location>
        <begin position="228"/>
        <end position="246"/>
    </location>
</feature>
<keyword evidence="1" id="KW-0812">Transmembrane</keyword>
<keyword evidence="1" id="KW-0472">Membrane</keyword>
<comment type="caution">
    <text evidence="2">The sequence shown here is derived from an EMBL/GenBank/DDBJ whole genome shotgun (WGS) entry which is preliminary data.</text>
</comment>
<evidence type="ECO:0000313" key="3">
    <source>
        <dbReference type="Proteomes" id="UP000032458"/>
    </source>
</evidence>
<proteinExistence type="predicted"/>
<dbReference type="RefSeq" id="WP_044363900.1">
    <property type="nucleotide sequence ID" value="NZ_JRKI01000009.1"/>
</dbReference>
<protein>
    <submittedName>
        <fullName evidence="2">Uncharacterized protein</fullName>
    </submittedName>
</protein>
<feature type="transmembrane region" description="Helical" evidence="1">
    <location>
        <begin position="336"/>
        <end position="359"/>
    </location>
</feature>
<feature type="transmembrane region" description="Helical" evidence="1">
    <location>
        <begin position="416"/>
        <end position="436"/>
    </location>
</feature>
<gene>
    <name evidence="2" type="ORF">SNA_07570</name>
</gene>
<feature type="transmembrane region" description="Helical" evidence="1">
    <location>
        <begin position="456"/>
        <end position="474"/>
    </location>
</feature>
<feature type="transmembrane region" description="Helical" evidence="1">
    <location>
        <begin position="96"/>
        <end position="119"/>
    </location>
</feature>
<sequence length="519" mass="53640">MSAPLRTFVLVVGVSGLLFVAALLWAISTAVGRVFPVTGSGASTVAGVCWPVVMVIVMANLLAARPSQTRMLLEPPDRSLLMAWRVPPRAVSLARLWLPQLVGSTGVFLSAVLVAVPWLSASEDGARVLPAVLVTAAGTALTAALSRVCATAALATSRGMHSVGRRVAWTTAAAFTFGYLVSPLVAGILPSATLKPEAMSASFRRTASDFRPKWWDELFLPGHLSWTWAVWSVSVVVLVVLACGLVRRAERHSALHPCGPTAPRATVGRTASRPLHATGLITAVVIKDLLSAQRRPTAVTGPLYRVCVLGLGLAALGCGVRLRYGTHLPWSLPADTWGTTAAVAMYLAISGIVAQVAGVEAEHRSIEMLRQAPVPFGRVLVGKVAACTVIAALPVVPGYLGLLLAGGGPMVPSTFLALPVALLAGSCAIVATAFLVPLPERFDDERTSRSGVAETVEGVLAALLASPTALGPVLRGATGAQGGTALAIDTGAGLAALLVMGVGLGALARRDLHFRKATP</sequence>
<organism evidence="2 3">
    <name type="scientific">Streptomyces natalensis ATCC 27448</name>
    <dbReference type="NCBI Taxonomy" id="1240678"/>
    <lineage>
        <taxon>Bacteria</taxon>
        <taxon>Bacillati</taxon>
        <taxon>Actinomycetota</taxon>
        <taxon>Actinomycetes</taxon>
        <taxon>Kitasatosporales</taxon>
        <taxon>Streptomycetaceae</taxon>
        <taxon>Streptomyces</taxon>
    </lineage>
</organism>
<feature type="transmembrane region" description="Helical" evidence="1">
    <location>
        <begin position="131"/>
        <end position="155"/>
    </location>
</feature>
<dbReference type="AlphaFoldDB" id="A0A0D7CST1"/>
<keyword evidence="3" id="KW-1185">Reference proteome</keyword>
<name>A0A0D7CST1_9ACTN</name>
<evidence type="ECO:0000313" key="2">
    <source>
        <dbReference type="EMBL" id="KIZ18462.1"/>
    </source>
</evidence>
<dbReference type="PATRIC" id="fig|1240678.4.peg.1586"/>
<dbReference type="Proteomes" id="UP000032458">
    <property type="component" value="Unassembled WGS sequence"/>
</dbReference>
<feature type="transmembrane region" description="Helical" evidence="1">
    <location>
        <begin position="42"/>
        <end position="63"/>
    </location>
</feature>
<feature type="transmembrane region" description="Helical" evidence="1">
    <location>
        <begin position="380"/>
        <end position="404"/>
    </location>
</feature>
<accession>A0A0D7CST1</accession>
<feature type="transmembrane region" description="Helical" evidence="1">
    <location>
        <begin position="486"/>
        <end position="508"/>
    </location>
</feature>
<feature type="transmembrane region" description="Helical" evidence="1">
    <location>
        <begin position="167"/>
        <end position="189"/>
    </location>
</feature>
<dbReference type="EMBL" id="JRKI01000009">
    <property type="protein sequence ID" value="KIZ18462.1"/>
    <property type="molecule type" value="Genomic_DNA"/>
</dbReference>
<evidence type="ECO:0000256" key="1">
    <source>
        <dbReference type="SAM" id="Phobius"/>
    </source>
</evidence>